<evidence type="ECO:0000313" key="3">
    <source>
        <dbReference type="EMBL" id="MDR7121442.1"/>
    </source>
</evidence>
<dbReference type="InterPro" id="IPR024047">
    <property type="entry name" value="MM3350-like_sf"/>
</dbReference>
<reference evidence="3 4" key="1">
    <citation type="submission" date="2023-07" db="EMBL/GenBank/DDBJ databases">
        <title>Sorghum-associated microbial communities from plants grown in Nebraska, USA.</title>
        <authorList>
            <person name="Schachtman D."/>
        </authorList>
    </citation>
    <scope>NUCLEOTIDE SEQUENCE [LARGE SCALE GENOMIC DNA]</scope>
    <source>
        <strain evidence="3 4">4138</strain>
    </source>
</reference>
<dbReference type="RefSeq" id="WP_310278581.1">
    <property type="nucleotide sequence ID" value="NZ_JAVDWR010000007.1"/>
</dbReference>
<sequence length="124" mass="15209">MELYTIEITLPFKAKKPWRRVIEVEENTPLFELHYFIQTMVKFDNDHLYEFHIAKTPGRNTQRIDDGKMLNEVYPLDRSKLFYLFDFGDCWLFQFKKLRKKAEKQPRIKYPRVVESEGRNPRQY</sequence>
<proteinExistence type="predicted"/>
<dbReference type="PANTHER" id="PTHR41878">
    <property type="entry name" value="LEXA REPRESSOR-RELATED"/>
    <property type="match status" value="1"/>
</dbReference>
<evidence type="ECO:0000259" key="2">
    <source>
        <dbReference type="Pfam" id="PF07929"/>
    </source>
</evidence>
<accession>A0ABU1W0J5</accession>
<gene>
    <name evidence="3" type="ORF">J2W69_002393</name>
</gene>
<dbReference type="InterPro" id="IPR012912">
    <property type="entry name" value="Plasmid_pRiA4b_Orf3-like"/>
</dbReference>
<feature type="domain" description="Plasmid pRiA4b Orf3-like" evidence="2">
    <location>
        <begin position="3"/>
        <end position="121"/>
    </location>
</feature>
<evidence type="ECO:0000256" key="1">
    <source>
        <dbReference type="SAM" id="MobiDB-lite"/>
    </source>
</evidence>
<dbReference type="SUPFAM" id="SSF159941">
    <property type="entry name" value="MM3350-like"/>
    <property type="match status" value="1"/>
</dbReference>
<evidence type="ECO:0000313" key="4">
    <source>
        <dbReference type="Proteomes" id="UP001257909"/>
    </source>
</evidence>
<dbReference type="PANTHER" id="PTHR41878:SF1">
    <property type="entry name" value="TNPR PROTEIN"/>
    <property type="match status" value="1"/>
</dbReference>
<dbReference type="Pfam" id="PF07929">
    <property type="entry name" value="PRiA4_ORF3"/>
    <property type="match status" value="1"/>
</dbReference>
<organism evidence="3 4">
    <name type="scientific">Rheinheimera soli</name>
    <dbReference type="NCBI Taxonomy" id="443616"/>
    <lineage>
        <taxon>Bacteria</taxon>
        <taxon>Pseudomonadati</taxon>
        <taxon>Pseudomonadota</taxon>
        <taxon>Gammaproteobacteria</taxon>
        <taxon>Chromatiales</taxon>
        <taxon>Chromatiaceae</taxon>
        <taxon>Rheinheimera</taxon>
    </lineage>
</organism>
<name>A0ABU1W0J5_9GAMM</name>
<comment type="caution">
    <text evidence="3">The sequence shown here is derived from an EMBL/GenBank/DDBJ whole genome shotgun (WGS) entry which is preliminary data.</text>
</comment>
<dbReference type="Proteomes" id="UP001257909">
    <property type="component" value="Unassembled WGS sequence"/>
</dbReference>
<dbReference type="EMBL" id="JAVDWR010000007">
    <property type="protein sequence ID" value="MDR7121442.1"/>
    <property type="molecule type" value="Genomic_DNA"/>
</dbReference>
<keyword evidence="4" id="KW-1185">Reference proteome</keyword>
<protein>
    <recommendedName>
        <fullName evidence="2">Plasmid pRiA4b Orf3-like domain-containing protein</fullName>
    </recommendedName>
</protein>
<feature type="compositionally biased region" description="Basic and acidic residues" evidence="1">
    <location>
        <begin position="112"/>
        <end position="124"/>
    </location>
</feature>
<dbReference type="Gene3D" id="3.10.290.30">
    <property type="entry name" value="MM3350-like"/>
    <property type="match status" value="1"/>
</dbReference>
<feature type="region of interest" description="Disordered" evidence="1">
    <location>
        <begin position="103"/>
        <end position="124"/>
    </location>
</feature>